<reference evidence="1 2" key="2">
    <citation type="journal article" date="2014" name="J. Gen. Appl. Microbiol.">
        <title>The early diverging ascomycetous budding yeast Saitoella complicata has three histone deacetylases belonging to the Clr6, Hos2, and Rpd3 lineages.</title>
        <authorList>
            <person name="Nishida H."/>
            <person name="Matsumoto T."/>
            <person name="Kondo S."/>
            <person name="Hamamoto M."/>
            <person name="Yoshikawa H."/>
        </authorList>
    </citation>
    <scope>NUCLEOTIDE SEQUENCE [LARGE SCALE GENOMIC DNA]</scope>
    <source>
        <strain evidence="1 2">NRRL Y-17804</strain>
    </source>
</reference>
<organism evidence="1 2">
    <name type="scientific">Saitoella complicata (strain BCRC 22490 / CBS 7301 / JCM 7358 / NBRC 10748 / NRRL Y-17804)</name>
    <dbReference type="NCBI Taxonomy" id="698492"/>
    <lineage>
        <taxon>Eukaryota</taxon>
        <taxon>Fungi</taxon>
        <taxon>Dikarya</taxon>
        <taxon>Ascomycota</taxon>
        <taxon>Taphrinomycotina</taxon>
        <taxon>Taphrinomycotina incertae sedis</taxon>
        <taxon>Saitoella</taxon>
    </lineage>
</organism>
<dbReference type="EMBL" id="BACD03000014">
    <property type="protein sequence ID" value="GAO48322.1"/>
    <property type="molecule type" value="Genomic_DNA"/>
</dbReference>
<keyword evidence="2" id="KW-1185">Reference proteome</keyword>
<accession>A0A0E9NEN8</accession>
<dbReference type="Proteomes" id="UP000033140">
    <property type="component" value="Unassembled WGS sequence"/>
</dbReference>
<name>A0A0E9NEN8_SAICN</name>
<dbReference type="AlphaFoldDB" id="A0A0E9NEN8"/>
<reference evidence="1 2" key="3">
    <citation type="journal article" date="2015" name="Genome Announc.">
        <title>Draft Genome Sequence of the Archiascomycetous Yeast Saitoella complicata.</title>
        <authorList>
            <person name="Yamauchi K."/>
            <person name="Kondo S."/>
            <person name="Hamamoto M."/>
            <person name="Takahashi Y."/>
            <person name="Ogura Y."/>
            <person name="Hayashi T."/>
            <person name="Nishida H."/>
        </authorList>
    </citation>
    <scope>NUCLEOTIDE SEQUENCE [LARGE SCALE GENOMIC DNA]</scope>
    <source>
        <strain evidence="1 2">NRRL Y-17804</strain>
    </source>
</reference>
<sequence>MGLSESPARLLLQALRVYASVPFDEAGLARILQALESDDDVGATVPKDRTAVIEGEWRMVLQRLLDLDESTSSSWFQNLACAALKLYAGTKETTIQRSRESLRVIEANSPLSKLSEKKREFAIALLEKATFIIQTPSDPRQTDLVAEAVDVILLNIRNIRELLPFISKIVTLGLGERGVLNPLMEHLCSYAVLGVLLQSQKQCEAVKILGSLLKWARIPPLEIDLPDSLETLLTPVPSPDQFSANLSIAYLTILSGTGYPRPFLESLAGCLGSYIRRAESPDDLTPISTALLATVYIVVDQSANQEYRPHTAQRLLHLLKNAVFGDQSKIVRRLLLRKATVVVPWMWNAGASDEVVRELTMAWMLDAYGRGGEGRQDELSQLLNGNPQGLLVAESILLLLTTRLSPSSAIESKPGKLFCILCDIPKLASTAMKQSCSYLSSLLHVLSKCEREWVPSWGWSQAVEALCATEMETLQACASGSELSVRDIGLLVQVLLRDLSTLGILYKSGPDMTESHKFVRAVETVMGITQYLTVMVGSSPEICMSGSRILFSVLMVSHKARFLASQTYLLPALVSHITLPCGDDVLRHIDSPSMMQLYSASFAAALGFLAALVDEGGKVETNDCVNVLSAIMDGDMEYKIVIWSICHFLNASREVWMPDNRAKVDVLCDAVDMVREVLLSELETHVACTMLPAVNYTLQALMNGKETTALVVHVLKNRWFQTLAHGLLRQYLQGSCESCGAEKYVDTKLAMLKLLHWLCRHNPDWTSDLATHSKSLSKDLQKALEIAISKKDTTSIALIYPVIKKMSETEKGDTWSKEMTEVKVRLHLPDSSGDSEIDGEEERKPFRIWRPYSGSAGVLLTDTTLVVFIDQNSKMQTPQFPAP</sequence>
<protein>
    <submittedName>
        <fullName evidence="1">Uncharacterized protein</fullName>
    </submittedName>
</protein>
<proteinExistence type="predicted"/>
<comment type="caution">
    <text evidence="1">The sequence shown here is derived from an EMBL/GenBank/DDBJ whole genome shotgun (WGS) entry which is preliminary data.</text>
</comment>
<evidence type="ECO:0000313" key="2">
    <source>
        <dbReference type="Proteomes" id="UP000033140"/>
    </source>
</evidence>
<gene>
    <name evidence="1" type="ORF">G7K_2497-t3</name>
</gene>
<reference evidence="1 2" key="1">
    <citation type="journal article" date="2011" name="J. Gen. Appl. Microbiol.">
        <title>Draft genome sequencing of the enigmatic yeast Saitoella complicata.</title>
        <authorList>
            <person name="Nishida H."/>
            <person name="Hamamoto M."/>
            <person name="Sugiyama J."/>
        </authorList>
    </citation>
    <scope>NUCLEOTIDE SEQUENCE [LARGE SCALE GENOMIC DNA]</scope>
    <source>
        <strain evidence="1 2">NRRL Y-17804</strain>
    </source>
</reference>
<evidence type="ECO:0000313" key="1">
    <source>
        <dbReference type="EMBL" id="GAO48322.1"/>
    </source>
</evidence>